<gene>
    <name evidence="2" type="ORF">SISSUDRAFT_1043338</name>
</gene>
<keyword evidence="1" id="KW-0472">Membrane</keyword>
<dbReference type="EMBL" id="KV428025">
    <property type="protein sequence ID" value="KZT41040.1"/>
    <property type="molecule type" value="Genomic_DNA"/>
</dbReference>
<evidence type="ECO:0000256" key="1">
    <source>
        <dbReference type="SAM" id="Phobius"/>
    </source>
</evidence>
<name>A0A166FVI1_9AGAM</name>
<keyword evidence="3" id="KW-1185">Reference proteome</keyword>
<evidence type="ECO:0000313" key="3">
    <source>
        <dbReference type="Proteomes" id="UP000076798"/>
    </source>
</evidence>
<proteinExistence type="predicted"/>
<feature type="transmembrane region" description="Helical" evidence="1">
    <location>
        <begin position="16"/>
        <end position="35"/>
    </location>
</feature>
<accession>A0A166FVI1</accession>
<evidence type="ECO:0000313" key="2">
    <source>
        <dbReference type="EMBL" id="KZT41040.1"/>
    </source>
</evidence>
<reference evidence="2 3" key="1">
    <citation type="journal article" date="2016" name="Mol. Biol. Evol.">
        <title>Comparative Genomics of Early-Diverging Mushroom-Forming Fungi Provides Insights into the Origins of Lignocellulose Decay Capabilities.</title>
        <authorList>
            <person name="Nagy L.G."/>
            <person name="Riley R."/>
            <person name="Tritt A."/>
            <person name="Adam C."/>
            <person name="Daum C."/>
            <person name="Floudas D."/>
            <person name="Sun H."/>
            <person name="Yadav J.S."/>
            <person name="Pangilinan J."/>
            <person name="Larsson K.H."/>
            <person name="Matsuura K."/>
            <person name="Barry K."/>
            <person name="Labutti K."/>
            <person name="Kuo R."/>
            <person name="Ohm R.A."/>
            <person name="Bhattacharya S.S."/>
            <person name="Shirouzu T."/>
            <person name="Yoshinaga Y."/>
            <person name="Martin F.M."/>
            <person name="Grigoriev I.V."/>
            <person name="Hibbett D.S."/>
        </authorList>
    </citation>
    <scope>NUCLEOTIDE SEQUENCE [LARGE SCALE GENOMIC DNA]</scope>
    <source>
        <strain evidence="2 3">HHB10207 ss-3</strain>
    </source>
</reference>
<keyword evidence="1" id="KW-0812">Transmembrane</keyword>
<protein>
    <submittedName>
        <fullName evidence="2">Uncharacterized protein</fullName>
    </submittedName>
</protein>
<keyword evidence="1" id="KW-1133">Transmembrane helix</keyword>
<organism evidence="2 3">
    <name type="scientific">Sistotremastrum suecicum HHB10207 ss-3</name>
    <dbReference type="NCBI Taxonomy" id="1314776"/>
    <lineage>
        <taxon>Eukaryota</taxon>
        <taxon>Fungi</taxon>
        <taxon>Dikarya</taxon>
        <taxon>Basidiomycota</taxon>
        <taxon>Agaricomycotina</taxon>
        <taxon>Agaricomycetes</taxon>
        <taxon>Sistotremastrales</taxon>
        <taxon>Sistotremastraceae</taxon>
        <taxon>Sistotremastrum</taxon>
    </lineage>
</organism>
<dbReference type="AlphaFoldDB" id="A0A166FVI1"/>
<dbReference type="Proteomes" id="UP000076798">
    <property type="component" value="Unassembled WGS sequence"/>
</dbReference>
<sequence>MDSSDQATSKPTLVQLPYFSSLVLANCVVLSAVTFSPHTNPGRPFAVRAVNRQSHFTSDQISPRRKATFSSNSVSLSVTTTIHGPQAHLYV</sequence>